<reference evidence="2" key="2">
    <citation type="submission" date="2023-05" db="EMBL/GenBank/DDBJ databases">
        <authorList>
            <person name="Fouks B."/>
        </authorList>
    </citation>
    <scope>NUCLEOTIDE SEQUENCE</scope>
    <source>
        <strain evidence="2">Stay&amp;Tobe</strain>
        <tissue evidence="2">Testes</tissue>
    </source>
</reference>
<feature type="region of interest" description="Disordered" evidence="1">
    <location>
        <begin position="443"/>
        <end position="505"/>
    </location>
</feature>
<feature type="compositionally biased region" description="Polar residues" evidence="1">
    <location>
        <begin position="722"/>
        <end position="749"/>
    </location>
</feature>
<feature type="region of interest" description="Disordered" evidence="1">
    <location>
        <begin position="65"/>
        <end position="95"/>
    </location>
</feature>
<evidence type="ECO:0000256" key="1">
    <source>
        <dbReference type="SAM" id="MobiDB-lite"/>
    </source>
</evidence>
<gene>
    <name evidence="2" type="ORF">L9F63_010083</name>
</gene>
<feature type="region of interest" description="Disordered" evidence="1">
    <location>
        <begin position="832"/>
        <end position="881"/>
    </location>
</feature>
<feature type="compositionally biased region" description="Polar residues" evidence="1">
    <location>
        <begin position="73"/>
        <end position="92"/>
    </location>
</feature>
<feature type="compositionally biased region" description="Basic and acidic residues" evidence="1">
    <location>
        <begin position="443"/>
        <end position="463"/>
    </location>
</feature>
<feature type="region of interest" description="Disordered" evidence="1">
    <location>
        <begin position="121"/>
        <end position="144"/>
    </location>
</feature>
<feature type="non-terminal residue" evidence="2">
    <location>
        <position position="1"/>
    </location>
</feature>
<comment type="caution">
    <text evidence="2">The sequence shown here is derived from an EMBL/GenBank/DDBJ whole genome shotgun (WGS) entry which is preliminary data.</text>
</comment>
<keyword evidence="3" id="KW-1185">Reference proteome</keyword>
<protein>
    <submittedName>
        <fullName evidence="2">Uncharacterized protein</fullName>
    </submittedName>
</protein>
<feature type="region of interest" description="Disordered" evidence="1">
    <location>
        <begin position="659"/>
        <end position="679"/>
    </location>
</feature>
<feature type="region of interest" description="Disordered" evidence="1">
    <location>
        <begin position="546"/>
        <end position="645"/>
    </location>
</feature>
<feature type="compositionally biased region" description="Basic and acidic residues" evidence="1">
    <location>
        <begin position="485"/>
        <end position="505"/>
    </location>
</feature>
<dbReference type="AlphaFoldDB" id="A0AAD8AHT7"/>
<dbReference type="Proteomes" id="UP001233999">
    <property type="component" value="Unassembled WGS sequence"/>
</dbReference>
<evidence type="ECO:0000313" key="2">
    <source>
        <dbReference type="EMBL" id="KAJ9599433.1"/>
    </source>
</evidence>
<organism evidence="2 3">
    <name type="scientific">Diploptera punctata</name>
    <name type="common">Pacific beetle cockroach</name>
    <dbReference type="NCBI Taxonomy" id="6984"/>
    <lineage>
        <taxon>Eukaryota</taxon>
        <taxon>Metazoa</taxon>
        <taxon>Ecdysozoa</taxon>
        <taxon>Arthropoda</taxon>
        <taxon>Hexapoda</taxon>
        <taxon>Insecta</taxon>
        <taxon>Pterygota</taxon>
        <taxon>Neoptera</taxon>
        <taxon>Polyneoptera</taxon>
        <taxon>Dictyoptera</taxon>
        <taxon>Blattodea</taxon>
        <taxon>Blaberoidea</taxon>
        <taxon>Blaberidae</taxon>
        <taxon>Diplopterinae</taxon>
        <taxon>Diploptera</taxon>
    </lineage>
</organism>
<feature type="compositionally biased region" description="Basic and acidic residues" evidence="1">
    <location>
        <begin position="833"/>
        <end position="848"/>
    </location>
</feature>
<accession>A0AAD8AHT7</accession>
<proteinExistence type="predicted"/>
<evidence type="ECO:0000313" key="3">
    <source>
        <dbReference type="Proteomes" id="UP001233999"/>
    </source>
</evidence>
<reference evidence="2" key="1">
    <citation type="journal article" date="2023" name="IScience">
        <title>Live-bearing cockroach genome reveals convergent evolutionary mechanisms linked to viviparity in insects and beyond.</title>
        <authorList>
            <person name="Fouks B."/>
            <person name="Harrison M.C."/>
            <person name="Mikhailova A.A."/>
            <person name="Marchal E."/>
            <person name="English S."/>
            <person name="Carruthers M."/>
            <person name="Jennings E.C."/>
            <person name="Chiamaka E.L."/>
            <person name="Frigard R.A."/>
            <person name="Pippel M."/>
            <person name="Attardo G.M."/>
            <person name="Benoit J.B."/>
            <person name="Bornberg-Bauer E."/>
            <person name="Tobe S.S."/>
        </authorList>
    </citation>
    <scope>NUCLEOTIDE SEQUENCE</scope>
    <source>
        <strain evidence="2">Stay&amp;Tobe</strain>
    </source>
</reference>
<sequence>ISCSIGLRDARNKMKYSIKLIMILGDNFVHCSRCVRIKMKKNCHNPDTGSEDDFLSTEHLQKESKFTNDKYNHINQNESGSDTSSEVDQSSKYTDDVTVVPNQLAALKELYYNAELSDDSERADEEVRSYMSGGDKDDRDEDVSSVVSGSWSRMRAFRNIQQHFNKFAQLQKGNVDGSSPMKVKDSKESSYQRSVATANLQSYNDSNCIRAVETLVSTRHGHPKITSISLKYEGDQNENIITSKSNRFSEYITSNSSRNHMLQPSSKSELHITEPILSPTNTGTYRVSKTNISDLKELANISPVESVFTQKTKESSPNRKHSVIEDRQYENIKPRSPERKTNTYSKNQAELISPNRKTYLPEYENTSSLFSKENNLQCPTKFVVKPEVITSETSGKLVSARTNTYIKDQDKRQFTSSFSSEECKVSLSSLDTQRKSSDHIVYKRDVSPDTKKRTFRLRDDRKSLSPKHMHNKNEKNSENNTSVVLDHKERAKISSKSKDEEASESHIYENILPSLKCHKGDRVETESTILEELTRAADQILQAVNGYTDEESYRASSDDDDDDEHDERWRGGSRRKGKRYQVRKISGNLGTITEAPSLKKQSDANSGNKDSHLNKSNDHNKRNQRLLKTRLGPTSSTSSIESFTKEVSRASINHTNERLNHAQEHKKSKSSTVNGVVKSNARSARLLQRASSRELLLQTYGSSSEDGGSVRKPPVPRRTRGHNNSINKTDSVTSNIKKTSLSSESQQSPIIKARQRKRETSNTKPKERISGSTSKTAPLVRKTSAGDSGNKSRTSRSREEEKHWRGSNHPTRRENIDLRHRTQGGGIAAMEASGHDKTERISVSERRIPGVTKSPASCVVTKKKPALASSHNGSLQTKATK</sequence>
<dbReference type="EMBL" id="JASPKZ010000810">
    <property type="protein sequence ID" value="KAJ9599433.1"/>
    <property type="molecule type" value="Genomic_DNA"/>
</dbReference>
<feature type="compositionally biased region" description="Basic residues" evidence="1">
    <location>
        <begin position="571"/>
        <end position="582"/>
    </location>
</feature>
<feature type="compositionally biased region" description="Polar residues" evidence="1">
    <location>
        <begin position="869"/>
        <end position="881"/>
    </location>
</feature>
<feature type="compositionally biased region" description="Basic and acidic residues" evidence="1">
    <location>
        <begin position="758"/>
        <end position="769"/>
    </location>
</feature>
<feature type="region of interest" description="Disordered" evidence="1">
    <location>
        <begin position="699"/>
        <end position="811"/>
    </location>
</feature>
<feature type="compositionally biased region" description="Basic and acidic residues" evidence="1">
    <location>
        <begin position="609"/>
        <end position="621"/>
    </location>
</feature>
<feature type="compositionally biased region" description="Polar residues" evidence="1">
    <location>
        <begin position="632"/>
        <end position="642"/>
    </location>
</feature>
<name>A0AAD8AHT7_DIPPU</name>